<protein>
    <recommendedName>
        <fullName evidence="4">Glycosyltransferase RgtA/B/C/D-like domain-containing protein</fullName>
    </recommendedName>
</protein>
<dbReference type="EMBL" id="JAFCLK010000016">
    <property type="protein sequence ID" value="MBR1137752.1"/>
    <property type="molecule type" value="Genomic_DNA"/>
</dbReference>
<feature type="transmembrane region" description="Helical" evidence="1">
    <location>
        <begin position="74"/>
        <end position="92"/>
    </location>
</feature>
<keyword evidence="1" id="KW-0812">Transmembrane</keyword>
<feature type="transmembrane region" description="Helical" evidence="1">
    <location>
        <begin position="252"/>
        <end position="270"/>
    </location>
</feature>
<reference evidence="3" key="1">
    <citation type="journal article" date="2021" name="ISME J.">
        <title>Evolutionary origin and ecological implication of a unique nif island in free-living Bradyrhizobium lineages.</title>
        <authorList>
            <person name="Tao J."/>
        </authorList>
    </citation>
    <scope>NUCLEOTIDE SEQUENCE [LARGE SCALE GENOMIC DNA]</scope>
    <source>
        <strain evidence="3">SZCCT0094</strain>
    </source>
</reference>
<evidence type="ECO:0000313" key="3">
    <source>
        <dbReference type="Proteomes" id="UP001314635"/>
    </source>
</evidence>
<name>A0ABS5G8T8_9BRAD</name>
<evidence type="ECO:0000313" key="2">
    <source>
        <dbReference type="EMBL" id="MBR1137752.1"/>
    </source>
</evidence>
<feature type="transmembrane region" description="Helical" evidence="1">
    <location>
        <begin position="189"/>
        <end position="206"/>
    </location>
</feature>
<feature type="transmembrane region" description="Helical" evidence="1">
    <location>
        <begin position="302"/>
        <end position="319"/>
    </location>
</feature>
<feature type="transmembrane region" description="Helical" evidence="1">
    <location>
        <begin position="277"/>
        <end position="296"/>
    </location>
</feature>
<proteinExistence type="predicted"/>
<evidence type="ECO:0000256" key="1">
    <source>
        <dbReference type="SAM" id="Phobius"/>
    </source>
</evidence>
<keyword evidence="3" id="KW-1185">Reference proteome</keyword>
<comment type="caution">
    <text evidence="2">The sequence shown here is derived from an EMBL/GenBank/DDBJ whole genome shotgun (WGS) entry which is preliminary data.</text>
</comment>
<keyword evidence="1" id="KW-0472">Membrane</keyword>
<dbReference type="Proteomes" id="UP001314635">
    <property type="component" value="Unassembled WGS sequence"/>
</dbReference>
<organism evidence="2 3">
    <name type="scientific">Bradyrhizobium denitrificans</name>
    <dbReference type="NCBI Taxonomy" id="2734912"/>
    <lineage>
        <taxon>Bacteria</taxon>
        <taxon>Pseudomonadati</taxon>
        <taxon>Pseudomonadota</taxon>
        <taxon>Alphaproteobacteria</taxon>
        <taxon>Hyphomicrobiales</taxon>
        <taxon>Nitrobacteraceae</taxon>
        <taxon>Bradyrhizobium</taxon>
    </lineage>
</organism>
<feature type="transmembrane region" description="Helical" evidence="1">
    <location>
        <begin position="157"/>
        <end position="182"/>
    </location>
</feature>
<accession>A0ABS5G8T8</accession>
<keyword evidence="1" id="KW-1133">Transmembrane helix</keyword>
<feature type="transmembrane region" description="Helical" evidence="1">
    <location>
        <begin position="331"/>
        <end position="354"/>
    </location>
</feature>
<sequence>MLFAVELIVSINLAGGRLVFTLDDAYIHLAVADQILSGGYGVNLGEFSSPSSSIIWPYLIAATEAVHLGGWGPLLISAAAAAATIVTIMRLLEGCGLFDAAGSWLVGALCVTTIFIISAVALAMTGLEHSLHVWATVTTFAGLAAAAQGRAPSGLQIVALVLLPLIRFEGAALACAALAALVLLRQRRAAALAAALIAAALLAYAARMHALGLPLLPSSVLLKARFVEAAYERTTAFSAVTDNLILSLINPYGQRLLLLGMAVAATACWLRGDRSALIIAGAVLAAVGGHVAFGQYDWFHRYEVYVIALAAVAWLWLVARLRPHLDARVATALNAPLLMLLGFAAWPYVAAALATPLASRNIYQQQYQMGRFAREFYRHPVAVNDLGLVAYRNPNYVLDLWGLGSEPVRKAKLAGHYGPAEMAALAAQHAVGMAMIYDRWFPQGVPASWTKVAVLHTPFVTVAAGDVAFYRTPDADPAEVTRALKAFAPTLPPNVALDILSR</sequence>
<evidence type="ECO:0008006" key="4">
    <source>
        <dbReference type="Google" id="ProtNLM"/>
    </source>
</evidence>
<gene>
    <name evidence="2" type="ORF">JQ619_18440</name>
</gene>
<feature type="transmembrane region" description="Helical" evidence="1">
    <location>
        <begin position="131"/>
        <end position="151"/>
    </location>
</feature>
<feature type="transmembrane region" description="Helical" evidence="1">
    <location>
        <begin position="104"/>
        <end position="124"/>
    </location>
</feature>